<sequence>MYEDQRTYENSSICDTEFIEQRFAATRRIKEIGAVGFLGIGAHRHRCGPAVCARWWIQGNHSSTQLVLFVVTLSKGMRSTFRMTTLQGLANRKRFFKLYHLRVRASPSDDRVDEPESLMSLRESTKKSRTYKAHAEDACNNRIATLRVTISKLKQSENQGLLTESGYAELQEAKKSIKNETMILEKLKSSKKIQEKEKRSYSSFGSYKSWSKIDNTFTRESRSLEGKRHVKTAPVRLIRAQEDYHKSHPDTAFSVASIRKLECLASLLGDDSAFISQDDKARVPISLTAANKQAPFIMHMDYLVHIPDHTR</sequence>
<gene>
    <name evidence="1" type="ORF">EVAR_10348_1</name>
</gene>
<proteinExistence type="predicted"/>
<keyword evidence="2" id="KW-1185">Reference proteome</keyword>
<dbReference type="PANTHER" id="PTHR46954:SF1">
    <property type="entry name" value="C2H2-TYPE DOMAIN-CONTAINING PROTEIN"/>
    <property type="match status" value="1"/>
</dbReference>
<dbReference type="PANTHER" id="PTHR46954">
    <property type="entry name" value="C2H2-TYPE DOMAIN-CONTAINING PROTEIN"/>
    <property type="match status" value="1"/>
</dbReference>
<dbReference type="EMBL" id="BGZK01000052">
    <property type="protein sequence ID" value="GBP12709.1"/>
    <property type="molecule type" value="Genomic_DNA"/>
</dbReference>
<protein>
    <submittedName>
        <fullName evidence="1">Uncharacterized protein</fullName>
    </submittedName>
</protein>
<evidence type="ECO:0000313" key="2">
    <source>
        <dbReference type="Proteomes" id="UP000299102"/>
    </source>
</evidence>
<dbReference type="OrthoDB" id="2433005at2759"/>
<comment type="caution">
    <text evidence="1">The sequence shown here is derived from an EMBL/GenBank/DDBJ whole genome shotgun (WGS) entry which is preliminary data.</text>
</comment>
<reference evidence="1 2" key="1">
    <citation type="journal article" date="2019" name="Commun. Biol.">
        <title>The bagworm genome reveals a unique fibroin gene that provides high tensile strength.</title>
        <authorList>
            <person name="Kono N."/>
            <person name="Nakamura H."/>
            <person name="Ohtoshi R."/>
            <person name="Tomita M."/>
            <person name="Numata K."/>
            <person name="Arakawa K."/>
        </authorList>
    </citation>
    <scope>NUCLEOTIDE SEQUENCE [LARGE SCALE GENOMIC DNA]</scope>
</reference>
<organism evidence="1 2">
    <name type="scientific">Eumeta variegata</name>
    <name type="common">Bagworm moth</name>
    <name type="synonym">Eumeta japonica</name>
    <dbReference type="NCBI Taxonomy" id="151549"/>
    <lineage>
        <taxon>Eukaryota</taxon>
        <taxon>Metazoa</taxon>
        <taxon>Ecdysozoa</taxon>
        <taxon>Arthropoda</taxon>
        <taxon>Hexapoda</taxon>
        <taxon>Insecta</taxon>
        <taxon>Pterygota</taxon>
        <taxon>Neoptera</taxon>
        <taxon>Endopterygota</taxon>
        <taxon>Lepidoptera</taxon>
        <taxon>Glossata</taxon>
        <taxon>Ditrysia</taxon>
        <taxon>Tineoidea</taxon>
        <taxon>Psychidae</taxon>
        <taxon>Oiketicinae</taxon>
        <taxon>Eumeta</taxon>
    </lineage>
</organism>
<dbReference type="AlphaFoldDB" id="A0A4C1TDY5"/>
<evidence type="ECO:0000313" key="1">
    <source>
        <dbReference type="EMBL" id="GBP12709.1"/>
    </source>
</evidence>
<name>A0A4C1TDY5_EUMVA</name>
<dbReference type="Proteomes" id="UP000299102">
    <property type="component" value="Unassembled WGS sequence"/>
</dbReference>
<accession>A0A4C1TDY5</accession>